<gene>
    <name evidence="2" type="ORF">RM425_19915</name>
</gene>
<feature type="transmembrane region" description="Helical" evidence="1">
    <location>
        <begin position="28"/>
        <end position="49"/>
    </location>
</feature>
<evidence type="ECO:0000256" key="1">
    <source>
        <dbReference type="SAM" id="Phobius"/>
    </source>
</evidence>
<organism evidence="2 3">
    <name type="scientific">Blastococcus goldschmidtiae</name>
    <dbReference type="NCBI Taxonomy" id="3075546"/>
    <lineage>
        <taxon>Bacteria</taxon>
        <taxon>Bacillati</taxon>
        <taxon>Actinomycetota</taxon>
        <taxon>Actinomycetes</taxon>
        <taxon>Geodermatophilales</taxon>
        <taxon>Geodermatophilaceae</taxon>
        <taxon>Blastococcus</taxon>
    </lineage>
</organism>
<keyword evidence="1" id="KW-1133">Transmembrane helix</keyword>
<keyword evidence="3" id="KW-1185">Reference proteome</keyword>
<keyword evidence="1" id="KW-0472">Membrane</keyword>
<evidence type="ECO:0000313" key="3">
    <source>
        <dbReference type="Proteomes" id="UP001183222"/>
    </source>
</evidence>
<dbReference type="EMBL" id="JAVREI010000021">
    <property type="protein sequence ID" value="MDT0278173.1"/>
    <property type="molecule type" value="Genomic_DNA"/>
</dbReference>
<accession>A0ABU2KDC4</accession>
<evidence type="ECO:0000313" key="2">
    <source>
        <dbReference type="EMBL" id="MDT0278173.1"/>
    </source>
</evidence>
<comment type="caution">
    <text evidence="2">The sequence shown here is derived from an EMBL/GenBank/DDBJ whole genome shotgun (WGS) entry which is preliminary data.</text>
</comment>
<dbReference type="Proteomes" id="UP001183222">
    <property type="component" value="Unassembled WGS sequence"/>
</dbReference>
<proteinExistence type="predicted"/>
<reference evidence="3" key="1">
    <citation type="submission" date="2023-07" db="EMBL/GenBank/DDBJ databases">
        <title>30 novel species of actinomycetes from the DSMZ collection.</title>
        <authorList>
            <person name="Nouioui I."/>
        </authorList>
    </citation>
    <scope>NUCLEOTIDE SEQUENCE [LARGE SCALE GENOMIC DNA]</scope>
    <source>
        <strain evidence="3">DSM 46792</strain>
    </source>
</reference>
<name>A0ABU2KDC4_9ACTN</name>
<keyword evidence="1" id="KW-0812">Transmembrane</keyword>
<dbReference type="RefSeq" id="WP_311346972.1">
    <property type="nucleotide sequence ID" value="NZ_JAVREI010000021.1"/>
</dbReference>
<sequence>MVVFGGLALLITWLDAWANVADWFTDQSVVTLTVALPLAAALIATLAALPGIRRVVPDRAGTSIGPRSVTVTERGSPDSTRCGARCSADQFRPPLGHRPHPGGFVACFPRTCGLFFRGFAACSPAASRPASPR</sequence>
<protein>
    <submittedName>
        <fullName evidence="2">Uncharacterized protein</fullName>
    </submittedName>
</protein>